<sequence length="479" mass="50915">MPRGYAPRTPFHARINASGTARRLSRPLLAASLAAALLLPVGLPQRVPPNLPVGTLAPFLPTMQEARADEPASYQPGFRTMGIWIPETGERLDVAVWYPSVRAPSEIHLGDWTLDVARGGKEVPGRFPLLVISHCTAGSRLAHHDTAEALARAGFVVAAPTHPGDNSNDTSSLFLPEQLTARPRHVSTTISKLLRAPETSPMIDPARIGVIGFGTGGATALLLAGARPDGTRYAGYCERTTPGDPYCTKWAAERLSRLPEALRSLQPGPGDNEPGSSPPAASPATQAGQAGQAGQGLPAQFPQTAMADARVRAVALVAPGYGMLFPRASLTRVTVPVAILKAEDDEVNRAPLHADALRAALPRTPEFTVLAGADHYAFMAACPRALQRDLPELCGGVDEDSRQAIHRVLNARLVRFFLSTLGEAGPPLPAPPPEPEPQVRQAPPPTVNATAPKSKTKGDRDEKRKKNGKPRKQDESAPR</sequence>
<organism evidence="6 7">
    <name type="scientific">Nitratidesulfovibrio oxamicus</name>
    <dbReference type="NCBI Taxonomy" id="32016"/>
    <lineage>
        <taxon>Bacteria</taxon>
        <taxon>Pseudomonadati</taxon>
        <taxon>Thermodesulfobacteriota</taxon>
        <taxon>Desulfovibrionia</taxon>
        <taxon>Desulfovibrionales</taxon>
        <taxon>Desulfovibrionaceae</taxon>
        <taxon>Nitratidesulfovibrio</taxon>
    </lineage>
</organism>
<dbReference type="InterPro" id="IPR029058">
    <property type="entry name" value="AB_hydrolase_fold"/>
</dbReference>
<feature type="domain" description="Dienelactone hydrolase" evidence="5">
    <location>
        <begin position="122"/>
        <end position="228"/>
    </location>
</feature>
<keyword evidence="7" id="KW-1185">Reference proteome</keyword>
<feature type="compositionally biased region" description="Pro residues" evidence="4">
    <location>
        <begin position="426"/>
        <end position="446"/>
    </location>
</feature>
<dbReference type="Proteomes" id="UP001194469">
    <property type="component" value="Unassembled WGS sequence"/>
</dbReference>
<evidence type="ECO:0000256" key="2">
    <source>
        <dbReference type="ARBA" id="ARBA00022963"/>
    </source>
</evidence>
<keyword evidence="3" id="KW-0443">Lipid metabolism</keyword>
<dbReference type="RefSeq" id="WP_196609267.1">
    <property type="nucleotide sequence ID" value="NZ_VRYY01000255.1"/>
</dbReference>
<proteinExistence type="predicted"/>
<evidence type="ECO:0000259" key="5">
    <source>
        <dbReference type="Pfam" id="PF01738"/>
    </source>
</evidence>
<dbReference type="PANTHER" id="PTHR10272:SF0">
    <property type="entry name" value="PLATELET-ACTIVATING FACTOR ACETYLHYDROLASE"/>
    <property type="match status" value="1"/>
</dbReference>
<evidence type="ECO:0000256" key="4">
    <source>
        <dbReference type="SAM" id="MobiDB-lite"/>
    </source>
</evidence>
<comment type="caution">
    <text evidence="6">The sequence shown here is derived from an EMBL/GenBank/DDBJ whole genome shotgun (WGS) entry which is preliminary data.</text>
</comment>
<feature type="compositionally biased region" description="Low complexity" evidence="4">
    <location>
        <begin position="282"/>
        <end position="297"/>
    </location>
</feature>
<evidence type="ECO:0000313" key="6">
    <source>
        <dbReference type="EMBL" id="MBG3877280.1"/>
    </source>
</evidence>
<dbReference type="EMBL" id="VRYY01000255">
    <property type="protein sequence ID" value="MBG3877280.1"/>
    <property type="molecule type" value="Genomic_DNA"/>
</dbReference>
<evidence type="ECO:0000313" key="7">
    <source>
        <dbReference type="Proteomes" id="UP001194469"/>
    </source>
</evidence>
<dbReference type="GO" id="GO:0016787">
    <property type="term" value="F:hydrolase activity"/>
    <property type="evidence" value="ECO:0007669"/>
    <property type="project" value="UniProtKB-KW"/>
</dbReference>
<keyword evidence="1 6" id="KW-0378">Hydrolase</keyword>
<dbReference type="SUPFAM" id="SSF53474">
    <property type="entry name" value="alpha/beta-Hydrolases"/>
    <property type="match status" value="1"/>
</dbReference>
<protein>
    <submittedName>
        <fullName evidence="6">Dienelactone hydrolase</fullName>
    </submittedName>
</protein>
<accession>A0ABS0J527</accession>
<reference evidence="6 7" key="1">
    <citation type="submission" date="2019-08" db="EMBL/GenBank/DDBJ databases">
        <authorList>
            <person name="Luo N."/>
        </authorList>
    </citation>
    <scope>NUCLEOTIDE SEQUENCE [LARGE SCALE GENOMIC DNA]</scope>
    <source>
        <strain evidence="6 7">NCIMB 9442</strain>
    </source>
</reference>
<evidence type="ECO:0000256" key="3">
    <source>
        <dbReference type="ARBA" id="ARBA00023098"/>
    </source>
</evidence>
<gene>
    <name evidence="6" type="ORF">FVW20_09685</name>
</gene>
<feature type="region of interest" description="Disordered" evidence="4">
    <location>
        <begin position="425"/>
        <end position="479"/>
    </location>
</feature>
<feature type="region of interest" description="Disordered" evidence="4">
    <location>
        <begin position="262"/>
        <end position="297"/>
    </location>
</feature>
<keyword evidence="2" id="KW-0442">Lipid degradation</keyword>
<dbReference type="Pfam" id="PF01738">
    <property type="entry name" value="DLH"/>
    <property type="match status" value="1"/>
</dbReference>
<name>A0ABS0J527_9BACT</name>
<evidence type="ECO:0000256" key="1">
    <source>
        <dbReference type="ARBA" id="ARBA00022801"/>
    </source>
</evidence>
<dbReference type="InterPro" id="IPR002925">
    <property type="entry name" value="Dienelactn_hydro"/>
</dbReference>
<dbReference type="Gene3D" id="3.40.50.1820">
    <property type="entry name" value="alpha/beta hydrolase"/>
    <property type="match status" value="2"/>
</dbReference>
<dbReference type="PANTHER" id="PTHR10272">
    <property type="entry name" value="PLATELET-ACTIVATING FACTOR ACETYLHYDROLASE"/>
    <property type="match status" value="1"/>
</dbReference>